<dbReference type="Proteomes" id="UP000051952">
    <property type="component" value="Unassembled WGS sequence"/>
</dbReference>
<keyword evidence="2" id="KW-1185">Reference proteome</keyword>
<name>A0A0S4J8S9_BODSA</name>
<evidence type="ECO:0000313" key="1">
    <source>
        <dbReference type="EMBL" id="CUG86596.1"/>
    </source>
</evidence>
<evidence type="ECO:0000313" key="2">
    <source>
        <dbReference type="Proteomes" id="UP000051952"/>
    </source>
</evidence>
<dbReference type="AlphaFoldDB" id="A0A0S4J8S9"/>
<organism evidence="1 2">
    <name type="scientific">Bodo saltans</name>
    <name type="common">Flagellated protozoan</name>
    <dbReference type="NCBI Taxonomy" id="75058"/>
    <lineage>
        <taxon>Eukaryota</taxon>
        <taxon>Discoba</taxon>
        <taxon>Euglenozoa</taxon>
        <taxon>Kinetoplastea</taxon>
        <taxon>Metakinetoplastina</taxon>
        <taxon>Eubodonida</taxon>
        <taxon>Bodonidae</taxon>
        <taxon>Bodo</taxon>
    </lineage>
</organism>
<dbReference type="EMBL" id="CYKH01001342">
    <property type="protein sequence ID" value="CUG86596.1"/>
    <property type="molecule type" value="Genomic_DNA"/>
</dbReference>
<proteinExistence type="predicted"/>
<reference evidence="2" key="1">
    <citation type="submission" date="2015-09" db="EMBL/GenBank/DDBJ databases">
        <authorList>
            <consortium name="Pathogen Informatics"/>
        </authorList>
    </citation>
    <scope>NUCLEOTIDE SEQUENCE [LARGE SCALE GENOMIC DNA]</scope>
    <source>
        <strain evidence="2">Lake Konstanz</strain>
    </source>
</reference>
<protein>
    <submittedName>
        <fullName evidence="1">Uncharacterized protein</fullName>
    </submittedName>
</protein>
<gene>
    <name evidence="1" type="ORF">BSAL_93835</name>
</gene>
<accession>A0A0S4J8S9</accession>
<dbReference type="VEuPathDB" id="TriTrypDB:BSAL_93835"/>
<sequence>MTKTLEADPQHLADPQHPQRQAALQRIRNKAQLTTAVEELNTELKRSVQPPTAGDTSYHRLQCALAKGDHFCFQPSNANNQEEDGVVFLRKRSPFPNFADPTQRMWAVLLVQTKFWFHNDCVVKEWRNNMTHLPATVVDTAGVTHTLHYVRMLVTASPVKNSAFATPLKSKDLSHRADRIAKLQRANAAFLKWSAAEFESMSAAAATWVHETVKTNPKSKEHLKAVNRADALLKDLRDRQLDTSDVTTPNPVVSECHMDIDKITQWCPTVGLFLSNIVHIMNLEEPTVNDVATRIKTKGMKCKGAPRST</sequence>